<protein>
    <submittedName>
        <fullName evidence="1">Uncharacterized protein</fullName>
    </submittedName>
</protein>
<evidence type="ECO:0000313" key="2">
    <source>
        <dbReference type="Proteomes" id="UP001140074"/>
    </source>
</evidence>
<dbReference type="Proteomes" id="UP001140074">
    <property type="component" value="Unassembled WGS sequence"/>
</dbReference>
<accession>A0A9W8M2R0</accession>
<organism evidence="1 2">
    <name type="scientific">Coemansia aciculifera</name>
    <dbReference type="NCBI Taxonomy" id="417176"/>
    <lineage>
        <taxon>Eukaryota</taxon>
        <taxon>Fungi</taxon>
        <taxon>Fungi incertae sedis</taxon>
        <taxon>Zoopagomycota</taxon>
        <taxon>Kickxellomycotina</taxon>
        <taxon>Kickxellomycetes</taxon>
        <taxon>Kickxellales</taxon>
        <taxon>Kickxellaceae</taxon>
        <taxon>Coemansia</taxon>
    </lineage>
</organism>
<dbReference type="EMBL" id="JANBUY010000278">
    <property type="protein sequence ID" value="KAJ2860691.1"/>
    <property type="molecule type" value="Genomic_DNA"/>
</dbReference>
<evidence type="ECO:0000313" key="1">
    <source>
        <dbReference type="EMBL" id="KAJ2860691.1"/>
    </source>
</evidence>
<gene>
    <name evidence="1" type="ORF">GGH94_005360</name>
</gene>
<keyword evidence="2" id="KW-1185">Reference proteome</keyword>
<reference evidence="1" key="1">
    <citation type="submission" date="2022-07" db="EMBL/GenBank/DDBJ databases">
        <title>Phylogenomic reconstructions and comparative analyses of Kickxellomycotina fungi.</title>
        <authorList>
            <person name="Reynolds N.K."/>
            <person name="Stajich J.E."/>
            <person name="Barry K."/>
            <person name="Grigoriev I.V."/>
            <person name="Crous P."/>
            <person name="Smith M.E."/>
        </authorList>
    </citation>
    <scope>NUCLEOTIDE SEQUENCE</scope>
    <source>
        <strain evidence="1">RSA 476</strain>
    </source>
</reference>
<dbReference type="AlphaFoldDB" id="A0A9W8M2R0"/>
<comment type="caution">
    <text evidence="1">The sequence shown here is derived from an EMBL/GenBank/DDBJ whole genome shotgun (WGS) entry which is preliminary data.</text>
</comment>
<sequence>MQLNISDEYRTRSSWLQTYARDIGIPAHLCAKELAIRMDMLDVYSGDALKELSGDTYINCTFPKVRSIKFVLSDSPEPEEPTFIAITSPDIKSTISAFVQRIRQMTPMMKEICISQAPSRYGEFQNSFNFDYADGGEQIMELARRNASTLQLLKINLNSITVITGLIQNVDGSYAQYPCLHTFKLSCQRDSGVSQWPEFPDAVPFPRLRCLDIGMVNHFGGDTPFRGNAATLESLTLLPDSTIFRILREGKVFTPTSHPKLQQVNLGLNLEFEPNLFGTDVEYLRFVLSIGANAPVRTITDSLTGPDFRSLIPVFGEHTCIQVLTLDYTHLHLWNVIALVTALPLLSDLHTPLPVLGPWPDGVAEHELFAYVIANYAPTGRRFRCWHLQSVLSDNIENAICCVLLLALVCPNFDYAAIGGTSCELFMALMSQMIAADGFRPHASRLRRLLFGGSKNEIRSVKSVLAAEEAVRARVARYHMETDYE</sequence>
<name>A0A9W8M2R0_9FUNG</name>
<proteinExistence type="predicted"/>